<evidence type="ECO:0000313" key="2">
    <source>
        <dbReference type="Proteomes" id="UP000007575"/>
    </source>
</evidence>
<keyword evidence="1" id="KW-0378">Hydrolase</keyword>
<evidence type="ECO:0000313" key="1">
    <source>
        <dbReference type="EMBL" id="AFD25913.1"/>
    </source>
</evidence>
<protein>
    <submittedName>
        <fullName evidence="1">HNH endonuclease family protein</fullName>
    </submittedName>
</protein>
<dbReference type="EMBL" id="CP002191">
    <property type="protein sequence ID" value="AFD25913.1"/>
    <property type="molecule type" value="Genomic_DNA"/>
</dbReference>
<organism evidence="1 2">
    <name type="scientific">Deinococcus gobiensis (strain DSM 21396 / JCM 16679 / CGMCC 1.7299 / I-0)</name>
    <dbReference type="NCBI Taxonomy" id="745776"/>
    <lineage>
        <taxon>Bacteria</taxon>
        <taxon>Thermotogati</taxon>
        <taxon>Deinococcota</taxon>
        <taxon>Deinococci</taxon>
        <taxon>Deinococcales</taxon>
        <taxon>Deinococcaceae</taxon>
        <taxon>Deinococcus</taxon>
    </lineage>
</organism>
<keyword evidence="1" id="KW-0255">Endonuclease</keyword>
<accession>H8GXR1</accession>
<dbReference type="HOGENOM" id="CLU_3434002_0_0_0"/>
<sequence>MPWEFMPERFSPPTP</sequence>
<proteinExistence type="predicted"/>
<dbReference type="Proteomes" id="UP000007575">
    <property type="component" value="Chromosome"/>
</dbReference>
<keyword evidence="2" id="KW-1185">Reference proteome</keyword>
<gene>
    <name evidence="1" type="ordered locus">DGo_CA1986</name>
</gene>
<dbReference type="KEGG" id="dgo:DGo_CA1986"/>
<keyword evidence="1" id="KW-0540">Nuclease</keyword>
<name>H8GXR1_DEIGI</name>
<reference evidence="1 2" key="1">
    <citation type="journal article" date="2012" name="PLoS ONE">
        <title>Genome sequence and transcriptome analysis of the radioresistant bacterium Deinococcus gobiensis: insights into the extreme environmental adaptations.</title>
        <authorList>
            <person name="Yuan M."/>
            <person name="Chen M."/>
            <person name="Zhang W."/>
            <person name="Lu W."/>
            <person name="Wang J."/>
            <person name="Yang M."/>
            <person name="Zhao P."/>
            <person name="Tang R."/>
            <person name="Li X."/>
            <person name="Hao Y."/>
            <person name="Zhou Z."/>
            <person name="Zhan Y."/>
            <person name="Yu H."/>
            <person name="Teng C."/>
            <person name="Yan Y."/>
            <person name="Ping S."/>
            <person name="Wang Y."/>
            <person name="Lin M."/>
        </authorList>
    </citation>
    <scope>NUCLEOTIDE SEQUENCE [LARGE SCALE GENOMIC DNA]</scope>
    <source>
        <strain evidence="1 2">I-0</strain>
    </source>
</reference>
<dbReference type="GO" id="GO:0004519">
    <property type="term" value="F:endonuclease activity"/>
    <property type="evidence" value="ECO:0007669"/>
    <property type="project" value="UniProtKB-KW"/>
</dbReference>